<evidence type="ECO:0000256" key="4">
    <source>
        <dbReference type="ARBA" id="ARBA00047984"/>
    </source>
</evidence>
<dbReference type="Proteomes" id="UP000249056">
    <property type="component" value="Unassembled WGS sequence"/>
</dbReference>
<feature type="compositionally biased region" description="Basic and acidic residues" evidence="5">
    <location>
        <begin position="47"/>
        <end position="59"/>
    </location>
</feature>
<feature type="region of interest" description="Disordered" evidence="5">
    <location>
        <begin position="254"/>
        <end position="286"/>
    </location>
</feature>
<evidence type="ECO:0000313" key="7">
    <source>
        <dbReference type="Proteomes" id="UP000249056"/>
    </source>
</evidence>
<feature type="compositionally biased region" description="Low complexity" evidence="5">
    <location>
        <begin position="98"/>
        <end position="113"/>
    </location>
</feature>
<dbReference type="AlphaFoldDB" id="A0A395J2B6"/>
<organism evidence="6 7">
    <name type="scientific">Monilinia fructigena</name>
    <dbReference type="NCBI Taxonomy" id="38457"/>
    <lineage>
        <taxon>Eukaryota</taxon>
        <taxon>Fungi</taxon>
        <taxon>Dikarya</taxon>
        <taxon>Ascomycota</taxon>
        <taxon>Pezizomycotina</taxon>
        <taxon>Leotiomycetes</taxon>
        <taxon>Helotiales</taxon>
        <taxon>Sclerotiniaceae</taxon>
        <taxon>Monilinia</taxon>
    </lineage>
</organism>
<keyword evidence="3" id="KW-0347">Helicase</keyword>
<dbReference type="GO" id="GO:0005730">
    <property type="term" value="C:nucleolus"/>
    <property type="evidence" value="ECO:0007669"/>
    <property type="project" value="TreeGrafter"/>
</dbReference>
<feature type="compositionally biased region" description="Basic and acidic residues" evidence="5">
    <location>
        <begin position="24"/>
        <end position="36"/>
    </location>
</feature>
<evidence type="ECO:0000256" key="2">
    <source>
        <dbReference type="ARBA" id="ARBA00022801"/>
    </source>
</evidence>
<feature type="compositionally biased region" description="Low complexity" evidence="5">
    <location>
        <begin position="66"/>
        <end position="80"/>
    </location>
</feature>
<dbReference type="InterPro" id="IPR027417">
    <property type="entry name" value="P-loop_NTPase"/>
</dbReference>
<evidence type="ECO:0000256" key="3">
    <source>
        <dbReference type="ARBA" id="ARBA00022806"/>
    </source>
</evidence>
<name>A0A395J2B6_9HELO</name>
<feature type="compositionally biased region" description="Basic and acidic residues" evidence="5">
    <location>
        <begin position="116"/>
        <end position="125"/>
    </location>
</feature>
<comment type="catalytic activity">
    <reaction evidence="4">
        <text>ATP + H2O = ADP + phosphate + H(+)</text>
        <dbReference type="Rhea" id="RHEA:13065"/>
        <dbReference type="ChEBI" id="CHEBI:15377"/>
        <dbReference type="ChEBI" id="CHEBI:15378"/>
        <dbReference type="ChEBI" id="CHEBI:30616"/>
        <dbReference type="ChEBI" id="CHEBI:43474"/>
        <dbReference type="ChEBI" id="CHEBI:456216"/>
        <dbReference type="EC" id="3.6.4.13"/>
    </reaction>
</comment>
<protein>
    <recommendedName>
        <fullName evidence="1">RNA helicase</fullName>
        <ecNumber evidence="1">3.6.4.13</ecNumber>
    </recommendedName>
</protein>
<dbReference type="GO" id="GO:0016787">
    <property type="term" value="F:hydrolase activity"/>
    <property type="evidence" value="ECO:0007669"/>
    <property type="project" value="UniProtKB-KW"/>
</dbReference>
<dbReference type="OrthoDB" id="10253254at2759"/>
<evidence type="ECO:0000313" key="6">
    <source>
        <dbReference type="EMBL" id="RAL66622.1"/>
    </source>
</evidence>
<feature type="compositionally biased region" description="Polar residues" evidence="5">
    <location>
        <begin position="254"/>
        <end position="270"/>
    </location>
</feature>
<comment type="caution">
    <text evidence="6">The sequence shown here is derived from an EMBL/GenBank/DDBJ whole genome shotgun (WGS) entry which is preliminary data.</text>
</comment>
<dbReference type="GO" id="GO:0045943">
    <property type="term" value="P:positive regulation of transcription by RNA polymerase I"/>
    <property type="evidence" value="ECO:0007669"/>
    <property type="project" value="TreeGrafter"/>
</dbReference>
<dbReference type="Gene3D" id="3.40.50.300">
    <property type="entry name" value="P-loop containing nucleotide triphosphate hydrolases"/>
    <property type="match status" value="1"/>
</dbReference>
<keyword evidence="3" id="KW-0547">Nucleotide-binding</keyword>
<evidence type="ECO:0000256" key="5">
    <source>
        <dbReference type="SAM" id="MobiDB-lite"/>
    </source>
</evidence>
<dbReference type="EC" id="3.6.4.13" evidence="1"/>
<accession>A0A395J2B6</accession>
<dbReference type="GO" id="GO:0003724">
    <property type="term" value="F:RNA helicase activity"/>
    <property type="evidence" value="ECO:0007669"/>
    <property type="project" value="UniProtKB-EC"/>
</dbReference>
<proteinExistence type="predicted"/>
<dbReference type="CDD" id="cd17917">
    <property type="entry name" value="DEXHc_RHA-like"/>
    <property type="match status" value="1"/>
</dbReference>
<evidence type="ECO:0000256" key="1">
    <source>
        <dbReference type="ARBA" id="ARBA00012552"/>
    </source>
</evidence>
<keyword evidence="3" id="KW-0067">ATP-binding</keyword>
<keyword evidence="2" id="KW-0378">Hydrolase</keyword>
<dbReference type="PANTHER" id="PTHR18934">
    <property type="entry name" value="ATP-DEPENDENT RNA HELICASE"/>
    <property type="match status" value="1"/>
</dbReference>
<dbReference type="GO" id="GO:0003725">
    <property type="term" value="F:double-stranded RNA binding"/>
    <property type="evidence" value="ECO:0007669"/>
    <property type="project" value="TreeGrafter"/>
</dbReference>
<dbReference type="EMBL" id="QKRW01000006">
    <property type="protein sequence ID" value="RAL66622.1"/>
    <property type="molecule type" value="Genomic_DNA"/>
</dbReference>
<reference evidence="6 7" key="1">
    <citation type="submission" date="2018-06" db="EMBL/GenBank/DDBJ databases">
        <title>Genome Sequence of the Brown Rot Fungal Pathogen Monilinia fructigena.</title>
        <authorList>
            <person name="Landi L."/>
            <person name="De Miccolis Angelini R.M."/>
            <person name="Pollastro S."/>
            <person name="Abate D."/>
            <person name="Faretra F."/>
            <person name="Romanazzi G."/>
        </authorList>
    </citation>
    <scope>NUCLEOTIDE SEQUENCE [LARGE SCALE GENOMIC DNA]</scope>
    <source>
        <strain evidence="6 7">Mfrg269</strain>
    </source>
</reference>
<keyword evidence="7" id="KW-1185">Reference proteome</keyword>
<gene>
    <name evidence="6" type="ORF">DID88_006311</name>
</gene>
<sequence length="308" mass="32932">MPEKVLLRFGDDGEGAPEVVEKVKVSGEGGKGKESRSQSTKSAGTKRLRDGSPKLDKGDVKRKKLANANGNGNGAKLVKLVDGEGAETVVKESKKDAGVSNGVGNRTNGTNGVKFSGDKKGERGQSQRSGGGFDNAKNAVPDRHLQKTAKELEPFRKSLPVYKKVIDLRNDLRNKDVLLLTAETGSGKSTQLPQFIHDEPWCKKQKVKVKNAAGQEEEIAVGGVIAITQPRRVAAITLARRVAAEMGSALGYQRTNTPGKVGYSSGQSENVELDGTEDSGGKDTGVAIEEVKGRKFKVELYYDKTGRP</sequence>
<dbReference type="SUPFAM" id="SSF52540">
    <property type="entry name" value="P-loop containing nucleoside triphosphate hydrolases"/>
    <property type="match status" value="1"/>
</dbReference>
<feature type="region of interest" description="Disordered" evidence="5">
    <location>
        <begin position="24"/>
        <end position="142"/>
    </location>
</feature>
<dbReference type="PANTHER" id="PTHR18934:SF118">
    <property type="entry name" value="ATP-DEPENDENT RNA HELICASE DHX33"/>
    <property type="match status" value="1"/>
</dbReference>